<evidence type="ECO:0008006" key="4">
    <source>
        <dbReference type="Google" id="ProtNLM"/>
    </source>
</evidence>
<dbReference type="EMBL" id="JAVDWU010000003">
    <property type="protein sequence ID" value="MDR7149744.1"/>
    <property type="molecule type" value="Genomic_DNA"/>
</dbReference>
<comment type="caution">
    <text evidence="2">The sequence shown here is derived from an EMBL/GenBank/DDBJ whole genome shotgun (WGS) entry which is preliminary data.</text>
</comment>
<sequence>MKDAPIRHDHGHMTPEQAERFKSFEGKPVSPEYQTVRDNCVTGYDQMFSGVMDRPPLNPPVGTRPQDIADANKDVRTDGSDLKRK</sequence>
<protein>
    <recommendedName>
        <fullName evidence="4">Lipoprotein</fullName>
    </recommendedName>
</protein>
<evidence type="ECO:0000313" key="2">
    <source>
        <dbReference type="EMBL" id="MDR7149744.1"/>
    </source>
</evidence>
<reference evidence="2 3" key="1">
    <citation type="submission" date="2023-07" db="EMBL/GenBank/DDBJ databases">
        <title>Sorghum-associated microbial communities from plants grown in Nebraska, USA.</title>
        <authorList>
            <person name="Schachtman D."/>
        </authorList>
    </citation>
    <scope>NUCLEOTIDE SEQUENCE [LARGE SCALE GENOMIC DNA]</scope>
    <source>
        <strain evidence="2 3">4249</strain>
    </source>
</reference>
<name>A0ABU1WKL6_9BURK</name>
<proteinExistence type="predicted"/>
<feature type="compositionally biased region" description="Basic and acidic residues" evidence="1">
    <location>
        <begin position="1"/>
        <end position="25"/>
    </location>
</feature>
<feature type="compositionally biased region" description="Basic and acidic residues" evidence="1">
    <location>
        <begin position="70"/>
        <end position="85"/>
    </location>
</feature>
<dbReference type="Proteomes" id="UP001265700">
    <property type="component" value="Unassembled WGS sequence"/>
</dbReference>
<feature type="region of interest" description="Disordered" evidence="1">
    <location>
        <begin position="1"/>
        <end position="34"/>
    </location>
</feature>
<gene>
    <name evidence="2" type="ORF">J2W49_001699</name>
</gene>
<keyword evidence="3" id="KW-1185">Reference proteome</keyword>
<evidence type="ECO:0000313" key="3">
    <source>
        <dbReference type="Proteomes" id="UP001265700"/>
    </source>
</evidence>
<organism evidence="2 3">
    <name type="scientific">Hydrogenophaga palleronii</name>
    <dbReference type="NCBI Taxonomy" id="65655"/>
    <lineage>
        <taxon>Bacteria</taxon>
        <taxon>Pseudomonadati</taxon>
        <taxon>Pseudomonadota</taxon>
        <taxon>Betaproteobacteria</taxon>
        <taxon>Burkholderiales</taxon>
        <taxon>Comamonadaceae</taxon>
        <taxon>Hydrogenophaga</taxon>
    </lineage>
</organism>
<accession>A0ABU1WKL6</accession>
<feature type="region of interest" description="Disordered" evidence="1">
    <location>
        <begin position="51"/>
        <end position="85"/>
    </location>
</feature>
<evidence type="ECO:0000256" key="1">
    <source>
        <dbReference type="SAM" id="MobiDB-lite"/>
    </source>
</evidence>